<feature type="compositionally biased region" description="Basic and acidic residues" evidence="5">
    <location>
        <begin position="203"/>
        <end position="232"/>
    </location>
</feature>
<dbReference type="VEuPathDB" id="TrichDB:TVAGG3_1065580"/>
<keyword evidence="6" id="KW-0645">Protease</keyword>
<reference evidence="6" key="2">
    <citation type="journal article" date="2007" name="Science">
        <title>Draft genome sequence of the sexually transmitted pathogen Trichomonas vaginalis.</title>
        <authorList>
            <person name="Carlton J.M."/>
            <person name="Hirt R.P."/>
            <person name="Silva J.C."/>
            <person name="Delcher A.L."/>
            <person name="Schatz M."/>
            <person name="Zhao Q."/>
            <person name="Wortman J.R."/>
            <person name="Bidwell S.L."/>
            <person name="Alsmark U.C.M."/>
            <person name="Besteiro S."/>
            <person name="Sicheritz-Ponten T."/>
            <person name="Noel C.J."/>
            <person name="Dacks J.B."/>
            <person name="Foster P.G."/>
            <person name="Simillion C."/>
            <person name="Van de Peer Y."/>
            <person name="Miranda-Saavedra D."/>
            <person name="Barton G.J."/>
            <person name="Westrop G.D."/>
            <person name="Mueller S."/>
            <person name="Dessi D."/>
            <person name="Fiori P.L."/>
            <person name="Ren Q."/>
            <person name="Paulsen I."/>
            <person name="Zhang H."/>
            <person name="Bastida-Corcuera F.D."/>
            <person name="Simoes-Barbosa A."/>
            <person name="Brown M.T."/>
            <person name="Hayes R.D."/>
            <person name="Mukherjee M."/>
            <person name="Okumura C.Y."/>
            <person name="Schneider R."/>
            <person name="Smith A.J."/>
            <person name="Vanacova S."/>
            <person name="Villalvazo M."/>
            <person name="Haas B.J."/>
            <person name="Pertea M."/>
            <person name="Feldblyum T.V."/>
            <person name="Utterback T.R."/>
            <person name="Shu C.L."/>
            <person name="Osoegawa K."/>
            <person name="de Jong P.J."/>
            <person name="Hrdy I."/>
            <person name="Horvathova L."/>
            <person name="Zubacova Z."/>
            <person name="Dolezal P."/>
            <person name="Malik S.B."/>
            <person name="Logsdon J.M. Jr."/>
            <person name="Henze K."/>
            <person name="Gupta A."/>
            <person name="Wang C.C."/>
            <person name="Dunne R.L."/>
            <person name="Upcroft J.A."/>
            <person name="Upcroft P."/>
            <person name="White O."/>
            <person name="Salzberg S.L."/>
            <person name="Tang P."/>
            <person name="Chiu C.-H."/>
            <person name="Lee Y.-S."/>
            <person name="Embley T.M."/>
            <person name="Coombs G.H."/>
            <person name="Mottram J.C."/>
            <person name="Tachezy J."/>
            <person name="Fraser-Liggett C.M."/>
            <person name="Johnson P.J."/>
        </authorList>
    </citation>
    <scope>NUCLEOTIDE SEQUENCE [LARGE SCALE GENOMIC DNA]</scope>
    <source>
        <strain evidence="6">G3</strain>
    </source>
</reference>
<keyword evidence="4" id="KW-0597">Phosphoprotein</keyword>
<feature type="region of interest" description="Disordered" evidence="5">
    <location>
        <begin position="68"/>
        <end position="124"/>
    </location>
</feature>
<dbReference type="PANTHER" id="PTHR13105">
    <property type="entry name" value="MYELOID LEUKEMIA FACTOR"/>
    <property type="match status" value="1"/>
</dbReference>
<evidence type="ECO:0000256" key="4">
    <source>
        <dbReference type="ARBA" id="ARBA00022553"/>
    </source>
</evidence>
<protein>
    <submittedName>
        <fullName evidence="6">Cysteine protease, putative</fullName>
    </submittedName>
</protein>
<proteinExistence type="inferred from homology"/>
<dbReference type="VEuPathDB" id="TrichDB:TVAGG3_1065550"/>
<comment type="similarity">
    <text evidence="2">Belongs to the MLF family.</text>
</comment>
<feature type="compositionally biased region" description="Basic residues" evidence="5">
    <location>
        <begin position="68"/>
        <end position="77"/>
    </location>
</feature>
<dbReference type="GO" id="GO:0005737">
    <property type="term" value="C:cytoplasm"/>
    <property type="evidence" value="ECO:0007669"/>
    <property type="project" value="UniProtKB-SubCell"/>
</dbReference>
<dbReference type="VEuPathDB" id="TrichDB:TVAGG3_1065540"/>
<dbReference type="VEuPathDB" id="TrichDB:TVAGG3_1065660"/>
<dbReference type="VEuPathDB" id="TrichDB:TVAGG3_1065690"/>
<keyword evidence="7" id="KW-1185">Reference proteome</keyword>
<dbReference type="VEuPathDB" id="TrichDB:TVAG_569810"/>
<organism evidence="6 7">
    <name type="scientific">Trichomonas vaginalis (strain ATCC PRA-98 / G3)</name>
    <dbReference type="NCBI Taxonomy" id="412133"/>
    <lineage>
        <taxon>Eukaryota</taxon>
        <taxon>Metamonada</taxon>
        <taxon>Parabasalia</taxon>
        <taxon>Trichomonadida</taxon>
        <taxon>Trichomonadidae</taxon>
        <taxon>Trichomonas</taxon>
    </lineage>
</organism>
<evidence type="ECO:0000256" key="1">
    <source>
        <dbReference type="ARBA" id="ARBA00004496"/>
    </source>
</evidence>
<dbReference type="EMBL" id="DS113778">
    <property type="protein sequence ID" value="EAX96004.1"/>
    <property type="molecule type" value="Genomic_DNA"/>
</dbReference>
<dbReference type="InParanoid" id="A2FGE0"/>
<dbReference type="Proteomes" id="UP000001542">
    <property type="component" value="Unassembled WGS sequence"/>
</dbReference>
<dbReference type="VEuPathDB" id="TrichDB:TVAGG3_1065590"/>
<dbReference type="AlphaFoldDB" id="A2FGE0"/>
<dbReference type="VEuPathDB" id="TrichDB:TVAGG3_1065510"/>
<dbReference type="OrthoDB" id="8707547at2759"/>
<evidence type="ECO:0000256" key="2">
    <source>
        <dbReference type="ARBA" id="ARBA00008332"/>
    </source>
</evidence>
<sequence length="232" mass="27516">MFDWFDEPIVYYRRFAPMRSGVFDYMSRWMDSVDRAMEEEFGDFYDAFTRRDVEHDMIEYDTECKHCKKNSNKKNSSKKTEEKPKKEEVKQEDVKESSNVDDDDVESDDDVPQYYSFTSSMYSGSDGIQHIHREEVDSKSGLRKVVDTKRVGNKSLTVHEVTDKDGKVEKHETMKNIRDDEIEEFKNMWAQHNVPAQSSLPEPENKEKKNVKKEEKKDDKKTEDKPKKEETH</sequence>
<dbReference type="VEuPathDB" id="TrichDB:TVAGG3_1065520"/>
<accession>A2FGE0</accession>
<keyword evidence="3" id="KW-0963">Cytoplasm</keyword>
<dbReference type="VEuPathDB" id="TrichDB:TVAGG3_1065560"/>
<dbReference type="VEuPathDB" id="TrichDB:TVAGG3_0436180"/>
<dbReference type="KEGG" id="tva:4753772"/>
<dbReference type="GO" id="GO:0008233">
    <property type="term" value="F:peptidase activity"/>
    <property type="evidence" value="ECO:0007669"/>
    <property type="project" value="UniProtKB-KW"/>
</dbReference>
<reference evidence="6" key="1">
    <citation type="submission" date="2006-10" db="EMBL/GenBank/DDBJ databases">
        <authorList>
            <person name="Amadeo P."/>
            <person name="Zhao Q."/>
            <person name="Wortman J."/>
            <person name="Fraser-Liggett C."/>
            <person name="Carlton J."/>
        </authorList>
    </citation>
    <scope>NUCLEOTIDE SEQUENCE</scope>
    <source>
        <strain evidence="6">G3</strain>
    </source>
</reference>
<feature type="region of interest" description="Disordered" evidence="5">
    <location>
        <begin position="186"/>
        <end position="232"/>
    </location>
</feature>
<comment type="subcellular location">
    <subcellularLocation>
        <location evidence="1">Cytoplasm</location>
    </subcellularLocation>
</comment>
<dbReference type="VEuPathDB" id="TrichDB:TVAGG3_1065640"/>
<gene>
    <name evidence="6" type="ORF">TVAG_369140</name>
</gene>
<dbReference type="VEuPathDB" id="TrichDB:TVAGG3_1065570"/>
<dbReference type="Pfam" id="PF10248">
    <property type="entry name" value="Mlf1IP"/>
    <property type="match status" value="1"/>
</dbReference>
<evidence type="ECO:0000313" key="6">
    <source>
        <dbReference type="EMBL" id="EAX96004.1"/>
    </source>
</evidence>
<dbReference type="InterPro" id="IPR019376">
    <property type="entry name" value="Myeloid_leukemia_factor"/>
</dbReference>
<dbReference type="VEuPathDB" id="TrichDB:TVAGG3_0436160"/>
<keyword evidence="6" id="KW-0378">Hydrolase</keyword>
<dbReference type="VEuPathDB" id="TrichDB:TVAGG3_0436140"/>
<dbReference type="VEuPathDB" id="TrichDB:TVAGG3_1065650"/>
<feature type="compositionally biased region" description="Acidic residues" evidence="5">
    <location>
        <begin position="99"/>
        <end position="111"/>
    </location>
</feature>
<name>A2FGE0_TRIV3</name>
<evidence type="ECO:0000256" key="3">
    <source>
        <dbReference type="ARBA" id="ARBA00022490"/>
    </source>
</evidence>
<evidence type="ECO:0000313" key="7">
    <source>
        <dbReference type="Proteomes" id="UP000001542"/>
    </source>
</evidence>
<dbReference type="VEuPathDB" id="TrichDB:TVAGG3_0436150"/>
<dbReference type="VEuPathDB" id="TrichDB:TVAGG3_0436170"/>
<dbReference type="GO" id="GO:0006508">
    <property type="term" value="P:proteolysis"/>
    <property type="evidence" value="ECO:0007669"/>
    <property type="project" value="UniProtKB-KW"/>
</dbReference>
<dbReference type="VEuPathDB" id="TrichDB:TVAGG3_1065670"/>
<feature type="compositionally biased region" description="Basic and acidic residues" evidence="5">
    <location>
        <begin position="78"/>
        <end position="98"/>
    </location>
</feature>
<evidence type="ECO:0000256" key="5">
    <source>
        <dbReference type="SAM" id="MobiDB-lite"/>
    </source>
</evidence>